<comment type="caution">
    <text evidence="7">The sequence shown here is derived from an EMBL/GenBank/DDBJ whole genome shotgun (WGS) entry which is preliminary data.</text>
</comment>
<dbReference type="Pfam" id="PF00440">
    <property type="entry name" value="TetR_N"/>
    <property type="match status" value="1"/>
</dbReference>
<evidence type="ECO:0000256" key="3">
    <source>
        <dbReference type="ARBA" id="ARBA00023125"/>
    </source>
</evidence>
<evidence type="ECO:0000256" key="1">
    <source>
        <dbReference type="ARBA" id="ARBA00022491"/>
    </source>
</evidence>
<dbReference type="Proteomes" id="UP000608662">
    <property type="component" value="Unassembled WGS sequence"/>
</dbReference>
<keyword evidence="2" id="KW-0805">Transcription regulation</keyword>
<dbReference type="InterPro" id="IPR036271">
    <property type="entry name" value="Tet_transcr_reg_TetR-rel_C_sf"/>
</dbReference>
<name>A0A847U0G5_9EURY</name>
<dbReference type="AlphaFoldDB" id="A0A847U0G5"/>
<dbReference type="RefSeq" id="WP_170093003.1">
    <property type="nucleotide sequence ID" value="NZ_WOYG01000001.1"/>
</dbReference>
<evidence type="ECO:0000259" key="6">
    <source>
        <dbReference type="PROSITE" id="PS50977"/>
    </source>
</evidence>
<dbReference type="Pfam" id="PF13977">
    <property type="entry name" value="TetR_C_6"/>
    <property type="match status" value="1"/>
</dbReference>
<dbReference type="PANTHER" id="PTHR30055:SF234">
    <property type="entry name" value="HTH-TYPE TRANSCRIPTIONAL REGULATOR BETI"/>
    <property type="match status" value="1"/>
</dbReference>
<dbReference type="EMBL" id="WOYG01000001">
    <property type="protein sequence ID" value="NLV09083.1"/>
    <property type="molecule type" value="Genomic_DNA"/>
</dbReference>
<dbReference type="GO" id="GO:0000976">
    <property type="term" value="F:transcription cis-regulatory region binding"/>
    <property type="evidence" value="ECO:0007669"/>
    <property type="project" value="TreeGrafter"/>
</dbReference>
<feature type="domain" description="HTH tetR-type" evidence="6">
    <location>
        <begin position="1"/>
        <end position="61"/>
    </location>
</feature>
<organism evidence="7 8">
    <name type="scientific">Halomicrobium mukohataei</name>
    <dbReference type="NCBI Taxonomy" id="57705"/>
    <lineage>
        <taxon>Archaea</taxon>
        <taxon>Methanobacteriati</taxon>
        <taxon>Methanobacteriota</taxon>
        <taxon>Stenosarchaea group</taxon>
        <taxon>Halobacteria</taxon>
        <taxon>Halobacteriales</taxon>
        <taxon>Haloarculaceae</taxon>
        <taxon>Halomicrobium</taxon>
    </lineage>
</organism>
<dbReference type="InterPro" id="IPR039538">
    <property type="entry name" value="BetI_C"/>
</dbReference>
<dbReference type="PANTHER" id="PTHR30055">
    <property type="entry name" value="HTH-TYPE TRANSCRIPTIONAL REGULATOR RUTR"/>
    <property type="match status" value="1"/>
</dbReference>
<dbReference type="InterPro" id="IPR050109">
    <property type="entry name" value="HTH-type_TetR-like_transc_reg"/>
</dbReference>
<evidence type="ECO:0000256" key="4">
    <source>
        <dbReference type="ARBA" id="ARBA00023163"/>
    </source>
</evidence>
<feature type="DNA-binding region" description="H-T-H motif" evidence="5">
    <location>
        <begin position="24"/>
        <end position="43"/>
    </location>
</feature>
<accession>A0A847U0G5</accession>
<sequence length="206" mass="23233">MTTDDDIMEATFAALCKHGYADLTMQSIADEFEKSKSLLHYHYDSKEDLIVSFMEHLLENFLQEFDEDSEADPMEQLLRMTEIVVEGDDSEGPDDVHMALLGLRAQAPYDEALRAQQVHNDRHIRDLIADIVREGIEQGQFRDDVDPERFAAVFRSAIEGAQSHDVILGEDAPTEIALAGIEEYLLERLLVEGESLVDDEMAASDD</sequence>
<protein>
    <submittedName>
        <fullName evidence="7">TetR family transcriptional regulator</fullName>
    </submittedName>
</protein>
<dbReference type="SUPFAM" id="SSF46689">
    <property type="entry name" value="Homeodomain-like"/>
    <property type="match status" value="1"/>
</dbReference>
<gene>
    <name evidence="7" type="ORF">GOC74_03960</name>
</gene>
<dbReference type="PROSITE" id="PS50977">
    <property type="entry name" value="HTH_TETR_2"/>
    <property type="match status" value="1"/>
</dbReference>
<evidence type="ECO:0000313" key="8">
    <source>
        <dbReference type="Proteomes" id="UP000608662"/>
    </source>
</evidence>
<dbReference type="SUPFAM" id="SSF48498">
    <property type="entry name" value="Tetracyclin repressor-like, C-terminal domain"/>
    <property type="match status" value="1"/>
</dbReference>
<evidence type="ECO:0000256" key="5">
    <source>
        <dbReference type="PROSITE-ProRule" id="PRU00335"/>
    </source>
</evidence>
<dbReference type="Gene3D" id="1.10.357.10">
    <property type="entry name" value="Tetracycline Repressor, domain 2"/>
    <property type="match status" value="1"/>
</dbReference>
<dbReference type="InterPro" id="IPR009057">
    <property type="entry name" value="Homeodomain-like_sf"/>
</dbReference>
<proteinExistence type="predicted"/>
<evidence type="ECO:0000313" key="7">
    <source>
        <dbReference type="EMBL" id="NLV09083.1"/>
    </source>
</evidence>
<reference evidence="7" key="1">
    <citation type="submission" date="2019-12" db="EMBL/GenBank/DDBJ databases">
        <title>Whole-genome sequence of Halomicrobium mukohataei pws1.</title>
        <authorList>
            <person name="Verma D.K."/>
            <person name="Gopal K."/>
            <person name="Prasad E.S."/>
        </authorList>
    </citation>
    <scope>NUCLEOTIDE SEQUENCE</scope>
    <source>
        <strain evidence="7">Pws1</strain>
    </source>
</reference>
<dbReference type="InterPro" id="IPR001647">
    <property type="entry name" value="HTH_TetR"/>
</dbReference>
<keyword evidence="1" id="KW-0678">Repressor</keyword>
<dbReference type="GO" id="GO:0003700">
    <property type="term" value="F:DNA-binding transcription factor activity"/>
    <property type="evidence" value="ECO:0007669"/>
    <property type="project" value="TreeGrafter"/>
</dbReference>
<keyword evidence="4" id="KW-0804">Transcription</keyword>
<evidence type="ECO:0000256" key="2">
    <source>
        <dbReference type="ARBA" id="ARBA00023015"/>
    </source>
</evidence>
<dbReference type="OrthoDB" id="135877at2157"/>
<keyword evidence="3 5" id="KW-0238">DNA-binding</keyword>